<keyword evidence="7 11" id="KW-0472">Membrane</keyword>
<evidence type="ECO:0000256" key="2">
    <source>
        <dbReference type="ARBA" id="ARBA00022475"/>
    </source>
</evidence>
<keyword evidence="9" id="KW-0325">Glycoprotein</keyword>
<evidence type="ECO:0000259" key="13">
    <source>
        <dbReference type="PROSITE" id="PS50259"/>
    </source>
</evidence>
<proteinExistence type="predicted"/>
<dbReference type="Pfam" id="PF00003">
    <property type="entry name" value="7tm_3"/>
    <property type="match status" value="2"/>
</dbReference>
<dbReference type="InterPro" id="IPR017978">
    <property type="entry name" value="GPCR_3_C"/>
</dbReference>
<keyword evidence="15" id="KW-1185">Reference proteome</keyword>
<organism evidence="14 15">
    <name type="scientific">Phrynosoma platyrhinos</name>
    <name type="common">Desert horned lizard</name>
    <dbReference type="NCBI Taxonomy" id="52577"/>
    <lineage>
        <taxon>Eukaryota</taxon>
        <taxon>Metazoa</taxon>
        <taxon>Chordata</taxon>
        <taxon>Craniata</taxon>
        <taxon>Vertebrata</taxon>
        <taxon>Euteleostomi</taxon>
        <taxon>Lepidosauria</taxon>
        <taxon>Squamata</taxon>
        <taxon>Bifurcata</taxon>
        <taxon>Unidentata</taxon>
        <taxon>Episquamata</taxon>
        <taxon>Toxicofera</taxon>
        <taxon>Iguania</taxon>
        <taxon>Phrynosomatidae</taxon>
        <taxon>Phrynosomatinae</taxon>
        <taxon>Phrynosoma</taxon>
    </lineage>
</organism>
<evidence type="ECO:0000313" key="15">
    <source>
        <dbReference type="Proteomes" id="UP000826234"/>
    </source>
</evidence>
<dbReference type="EMBL" id="JAIPUX010000521">
    <property type="protein sequence ID" value="KAH0626602.1"/>
    <property type="molecule type" value="Genomic_DNA"/>
</dbReference>
<dbReference type="Pfam" id="PF01094">
    <property type="entry name" value="ANF_receptor"/>
    <property type="match status" value="3"/>
</dbReference>
<dbReference type="InterPro" id="IPR011500">
    <property type="entry name" value="GPCR_3_9-Cys_dom"/>
</dbReference>
<evidence type="ECO:0000256" key="1">
    <source>
        <dbReference type="ARBA" id="ARBA00004651"/>
    </source>
</evidence>
<dbReference type="Gene3D" id="2.10.50.30">
    <property type="entry name" value="GPCR, family 3, nine cysteines domain"/>
    <property type="match status" value="3"/>
</dbReference>
<reference evidence="14 15" key="1">
    <citation type="journal article" date="2022" name="Gigascience">
        <title>A chromosome-level genome assembly and annotation of the desert horned lizard, Phrynosoma platyrhinos, provides insight into chromosomal rearrangements among reptiles.</title>
        <authorList>
            <person name="Koochekian N."/>
            <person name="Ascanio A."/>
            <person name="Farleigh K."/>
            <person name="Card D.C."/>
            <person name="Schield D.R."/>
            <person name="Castoe T.A."/>
            <person name="Jezkova T."/>
        </authorList>
    </citation>
    <scope>NUCLEOTIDE SEQUENCE [LARGE SCALE GENOMIC DNA]</scope>
    <source>
        <strain evidence="14">NK-2021</strain>
    </source>
</reference>
<feature type="transmembrane region" description="Helical" evidence="11">
    <location>
        <begin position="288"/>
        <end position="315"/>
    </location>
</feature>
<evidence type="ECO:0000256" key="4">
    <source>
        <dbReference type="ARBA" id="ARBA00022729"/>
    </source>
</evidence>
<accession>A0ABQ7TAP0</accession>
<dbReference type="SUPFAM" id="SSF57184">
    <property type="entry name" value="Growth factor receptor domain"/>
    <property type="match status" value="1"/>
</dbReference>
<dbReference type="InterPro" id="IPR038550">
    <property type="entry name" value="GPCR_3_9-Cys_sf"/>
</dbReference>
<dbReference type="PROSITE" id="PS50259">
    <property type="entry name" value="G_PROTEIN_RECEP_F3_4"/>
    <property type="match status" value="2"/>
</dbReference>
<dbReference type="InterPro" id="IPR004073">
    <property type="entry name" value="GPCR_3_vmron_rcpt_2"/>
</dbReference>
<keyword evidence="5 11" id="KW-1133">Transmembrane helix</keyword>
<feature type="domain" description="G-protein coupled receptors family 3 profile" evidence="13">
    <location>
        <begin position="899"/>
        <end position="1003"/>
    </location>
</feature>
<evidence type="ECO:0000256" key="11">
    <source>
        <dbReference type="SAM" id="Phobius"/>
    </source>
</evidence>
<feature type="domain" description="G-protein coupled receptors family 3 profile" evidence="13">
    <location>
        <begin position="218"/>
        <end position="325"/>
    </location>
</feature>
<comment type="caution">
    <text evidence="14">The sequence shown here is derived from an EMBL/GenBank/DDBJ whole genome shotgun (WGS) entry which is preliminary data.</text>
</comment>
<dbReference type="SUPFAM" id="SSF53822">
    <property type="entry name" value="Periplasmic binding protein-like I"/>
    <property type="match status" value="5"/>
</dbReference>
<evidence type="ECO:0000256" key="6">
    <source>
        <dbReference type="ARBA" id="ARBA00023040"/>
    </source>
</evidence>
<dbReference type="InterPro" id="IPR000337">
    <property type="entry name" value="GPCR_3"/>
</dbReference>
<evidence type="ECO:0000256" key="8">
    <source>
        <dbReference type="ARBA" id="ARBA00023170"/>
    </source>
</evidence>
<gene>
    <name evidence="14" type="ORF">JD844_001682</name>
</gene>
<evidence type="ECO:0000256" key="5">
    <source>
        <dbReference type="ARBA" id="ARBA00022989"/>
    </source>
</evidence>
<feature type="transmembrane region" description="Helical" evidence="11">
    <location>
        <begin position="218"/>
        <end position="243"/>
    </location>
</feature>
<dbReference type="PANTHER" id="PTHR24061:SF599">
    <property type="entry name" value="G-PROTEIN COUPLED RECEPTORS FAMILY 3 PROFILE DOMAIN-CONTAINING PROTEIN"/>
    <property type="match status" value="1"/>
</dbReference>
<sequence>MLPCEAAMLLFSVGSSLATQPGSREEGSQGDVFLHPLPAGLHTVQWNWQASAAAEVPSPKSSLEAEPYTMEEAHRASATGETVKFSENGELVTGFDVTNWIMFPNQTFARVIIGNFDPEAPLGKMLNVHDMNIVWPRKFNQVLPISMCNDYCRPGYRKKRKEGEPFCCYDCVPCPEGKISYEKDINSCDKCPEDQYANLDQDRCIPKALSYLSFEEPLGITLSFTSIAFAVTTAFTLGTFVRYQDTPIVKANNRNLTYMLLTSLLLCFLSSLLFIGEPKDITCLLRQTLFSIIFSVALSSLLAKTITVVLAFMAAKPGSGIRKWLGKKLANIISVRTSHCSVSDPLPISHEIYQPGDLVIGEITSQIFHLLAPTNFNEEPSPKLIKKAIMMPKNYKHVLALVFAVKEINENPIILPNVTLGFHIYDNYCSPEMTYMGALSLLSTQHRFYPNYNCAVQNALKAVIGGFCSGTSLYMATILNSYKIPQLIYGCLDSSSNENLLFTSLYKMVPNQAIQCTGIVQLLLHFRWTWVGLFMIDDDNGERFLQEMESVFFSKGICFAFVEKGSKWTFADRMLDLFLSETKKMSALMQSKTNVFVVYGASPSILNVRWNLHTTVLDSHLGKVWLITPHWEFRLTTFNGDGNMQLFHGAISLSIHSNEPPGFRKFLQNYNPFWTKEDSYINDFWEQAFRCSLTNYTVQDGQETKNICTGKEKLENLPQTYFEMSMTGHSYNVYNAAHAIAHALHNMTHLLKSVSFNNNAGETVQFGDNGELVTGFDIINWVTFPNQSFVKVRVGRVDSHAPQGKELTIQDESIVWHRKFNQVLPISVCNENCHPGYSRIKKKGKPFCCFDCIPCPERQISSHKDMNTCVKCPEDQYTNWIQDECIPKVITYLSYEEPLGITLTLSAVTFAMITALVLGIFVKNHDTPIVRANNRTLTYILLISLFLCFLCSLLFIGKPKEMSCLLRQTAFSIIFSIALSSLLAKTITVVLAFMATKPGTRLRNYKANDVLHTACLKLAFATVLCMQSDSLQYRCSVPKNYQHILALAFAINEINENPKILPNLTLGFHILNSYYEARMTYKATLSLLATQHKFVPSFKCHNQNNLIAIIGACISEISANVAILSAIHKIPQLHYFLSNTLFNNSAGDTVHFDSNGELISEFDITNWLMFPNGSVVRMKVGRMDPWALPSPDLIINEDKIVWHNSFSQMVPNETQQYRGVVQLLQHFKWTWIGLAAVDDDKGDRFLQVMEMVLSQNGICTAFTVRILQWAYVDEIIDLLLQQWESYNIVIEKKANVIFVYGEPPSYQALRLLLFAMPFLGLPPLGKVWIVTSHWDFASLSLQKIWDLQSLHGSISFTVHSNQPLGFQEFIHMIRPSWAKEDGFIQDFWEQAFDCSLKRNNRHEENKHCSGEEELKTLPGTLFEMKMTGHSYNIYNAVYAVAHALHAIHESSTKHGSVIKGARLALSNVPLWLVHHFLRSILFNNSAGETVCFNENRELITRFDVTNWLMFANGSIARVTVGQLNPQAPPDQELTINDEQIVLPRSVCNDNCYPGYSKKKKEGEAFCCYDCIPCPEGMISNQKGETRYTEISRNSIM</sequence>
<comment type="subcellular location">
    <subcellularLocation>
        <location evidence="1">Cell membrane</location>
        <topology evidence="1">Multi-pass membrane protein</topology>
    </subcellularLocation>
</comment>
<dbReference type="PRINTS" id="PR01535">
    <property type="entry name" value="VOMERONASL2R"/>
</dbReference>
<evidence type="ECO:0000256" key="9">
    <source>
        <dbReference type="ARBA" id="ARBA00023180"/>
    </source>
</evidence>
<dbReference type="Gene3D" id="3.40.50.2300">
    <property type="match status" value="6"/>
</dbReference>
<dbReference type="PRINTS" id="PR00248">
    <property type="entry name" value="GPCRMGR"/>
</dbReference>
<dbReference type="InterPro" id="IPR028082">
    <property type="entry name" value="Peripla_BP_I"/>
</dbReference>
<name>A0ABQ7TAP0_PHRPL</name>
<keyword evidence="10" id="KW-0807">Transducer</keyword>
<evidence type="ECO:0000256" key="7">
    <source>
        <dbReference type="ARBA" id="ARBA00023136"/>
    </source>
</evidence>
<feature type="transmembrane region" description="Helical" evidence="11">
    <location>
        <begin position="255"/>
        <end position="276"/>
    </location>
</feature>
<keyword evidence="3 11" id="KW-0812">Transmembrane</keyword>
<protein>
    <recommendedName>
        <fullName evidence="13">G-protein coupled receptors family 3 profile domain-containing protein</fullName>
    </recommendedName>
</protein>
<dbReference type="Proteomes" id="UP000826234">
    <property type="component" value="Unassembled WGS sequence"/>
</dbReference>
<dbReference type="PANTHER" id="PTHR24061">
    <property type="entry name" value="CALCIUM-SENSING RECEPTOR-RELATED"/>
    <property type="match status" value="1"/>
</dbReference>
<keyword evidence="6" id="KW-0297">G-protein coupled receptor</keyword>
<dbReference type="InterPro" id="IPR000068">
    <property type="entry name" value="GPCR_3_Ca_sens_rcpt-rel"/>
</dbReference>
<evidence type="ECO:0000256" key="10">
    <source>
        <dbReference type="ARBA" id="ARBA00023224"/>
    </source>
</evidence>
<feature type="transmembrane region" description="Helical" evidence="11">
    <location>
        <begin position="937"/>
        <end position="957"/>
    </location>
</feature>
<feature type="transmembrane region" description="Helical" evidence="11">
    <location>
        <begin position="969"/>
        <end position="995"/>
    </location>
</feature>
<feature type="chain" id="PRO_5045396064" description="G-protein coupled receptors family 3 profile domain-containing protein" evidence="12">
    <location>
        <begin position="19"/>
        <end position="1596"/>
    </location>
</feature>
<feature type="signal peptide" evidence="12">
    <location>
        <begin position="1"/>
        <end position="18"/>
    </location>
</feature>
<feature type="transmembrane region" description="Helical" evidence="11">
    <location>
        <begin position="899"/>
        <end position="922"/>
    </location>
</feature>
<evidence type="ECO:0000256" key="3">
    <source>
        <dbReference type="ARBA" id="ARBA00022692"/>
    </source>
</evidence>
<keyword evidence="8" id="KW-0675">Receptor</keyword>
<evidence type="ECO:0000313" key="14">
    <source>
        <dbReference type="EMBL" id="KAH0626602.1"/>
    </source>
</evidence>
<evidence type="ECO:0000256" key="12">
    <source>
        <dbReference type="SAM" id="SignalP"/>
    </source>
</evidence>
<dbReference type="InterPro" id="IPR001828">
    <property type="entry name" value="ANF_lig-bd_rcpt"/>
</dbReference>
<keyword evidence="4 12" id="KW-0732">Signal</keyword>
<keyword evidence="2" id="KW-1003">Cell membrane</keyword>
<dbReference type="InterPro" id="IPR009030">
    <property type="entry name" value="Growth_fac_rcpt_cys_sf"/>
</dbReference>
<dbReference type="Pfam" id="PF07562">
    <property type="entry name" value="NCD3G"/>
    <property type="match status" value="3"/>
</dbReference>